<dbReference type="EMBL" id="JAUJWV010000001">
    <property type="protein sequence ID" value="MDN7240817.1"/>
    <property type="molecule type" value="Genomic_DNA"/>
</dbReference>
<evidence type="ECO:0000313" key="3">
    <source>
        <dbReference type="Proteomes" id="UP001172055"/>
    </source>
</evidence>
<evidence type="ECO:0000259" key="1">
    <source>
        <dbReference type="Pfam" id="PF00248"/>
    </source>
</evidence>
<organism evidence="2 3">
    <name type="scientific">Planococcus shixiaomingii</name>
    <dbReference type="NCBI Taxonomy" id="3058393"/>
    <lineage>
        <taxon>Bacteria</taxon>
        <taxon>Bacillati</taxon>
        <taxon>Bacillota</taxon>
        <taxon>Bacilli</taxon>
        <taxon>Bacillales</taxon>
        <taxon>Caryophanaceae</taxon>
        <taxon>Planococcus</taxon>
    </lineage>
</organism>
<dbReference type="InterPro" id="IPR050523">
    <property type="entry name" value="AKR_Detox_Biosynth"/>
</dbReference>
<dbReference type="PANTHER" id="PTHR43364">
    <property type="entry name" value="NADH-SPECIFIC METHYLGLYOXAL REDUCTASE-RELATED"/>
    <property type="match status" value="1"/>
</dbReference>
<reference evidence="2 3" key="1">
    <citation type="submission" date="2023-06" db="EMBL/GenBank/DDBJ databases">
        <title>Novel species in genus Planococcus.</title>
        <authorList>
            <person name="Ning S."/>
        </authorList>
    </citation>
    <scope>NUCLEOTIDE SEQUENCE [LARGE SCALE GENOMIC DNA]</scope>
    <source>
        <strain evidence="2 3">N028</strain>
    </source>
</reference>
<dbReference type="Gene3D" id="3.20.20.100">
    <property type="entry name" value="NADP-dependent oxidoreductase domain"/>
    <property type="match status" value="1"/>
</dbReference>
<dbReference type="SUPFAM" id="SSF51430">
    <property type="entry name" value="NAD(P)-linked oxidoreductase"/>
    <property type="match status" value="1"/>
</dbReference>
<name>A0ABT8MZD3_9BACL</name>
<evidence type="ECO:0000313" key="2">
    <source>
        <dbReference type="EMBL" id="MDN7240817.1"/>
    </source>
</evidence>
<dbReference type="RefSeq" id="WP_301722718.1">
    <property type="nucleotide sequence ID" value="NZ_JAUJWV010000001.1"/>
</dbReference>
<dbReference type="CDD" id="cd19092">
    <property type="entry name" value="AKR_BsYcsN_EcYdhF-like"/>
    <property type="match status" value="1"/>
</dbReference>
<protein>
    <submittedName>
        <fullName evidence="2">Aldo/keto reductase</fullName>
    </submittedName>
</protein>
<accession>A0ABT8MZD3</accession>
<gene>
    <name evidence="2" type="ORF">QWY14_03400</name>
</gene>
<sequence length="305" mass="34413">MKKLTLGTSNLSVSNIALGCVNMGKLQVEEAKEVIENAVDLGVNFFDHADIYSDGKSEEVFGEVIGKTPSRRDQIVIQSKAGIRNGYYDFSKEHLLKMVDGSLKRLKTDYLDSFLLHRPDALMEPEEVAEAFNQLQESGKVRHFGVSNHNPMQIELLKKYVKQDLIVNQLQLSVMHTGMMDAGVNVNTRHDNSINRDGSILDYSRLNGMTVQAWSPFRYGQFEGFFVDNDEMPEINAKLQEIADNYNVTKSAIAIAWILRHPAKIQAIVGTMTPERLTNIAKASELEISREEWYEIYRAAGNQVP</sequence>
<dbReference type="InterPro" id="IPR020471">
    <property type="entry name" value="AKR"/>
</dbReference>
<comment type="caution">
    <text evidence="2">The sequence shown here is derived from an EMBL/GenBank/DDBJ whole genome shotgun (WGS) entry which is preliminary data.</text>
</comment>
<dbReference type="InterPro" id="IPR036812">
    <property type="entry name" value="NAD(P)_OxRdtase_dom_sf"/>
</dbReference>
<keyword evidence="3" id="KW-1185">Reference proteome</keyword>
<dbReference type="Proteomes" id="UP001172055">
    <property type="component" value="Unassembled WGS sequence"/>
</dbReference>
<proteinExistence type="predicted"/>
<dbReference type="PROSITE" id="PS51257">
    <property type="entry name" value="PROKAR_LIPOPROTEIN"/>
    <property type="match status" value="1"/>
</dbReference>
<dbReference type="PANTHER" id="PTHR43364:SF1">
    <property type="entry name" value="OXIDOREDUCTASE YDHF"/>
    <property type="match status" value="1"/>
</dbReference>
<dbReference type="InterPro" id="IPR023210">
    <property type="entry name" value="NADP_OxRdtase_dom"/>
</dbReference>
<feature type="domain" description="NADP-dependent oxidoreductase" evidence="1">
    <location>
        <begin position="15"/>
        <end position="296"/>
    </location>
</feature>
<dbReference type="Pfam" id="PF00248">
    <property type="entry name" value="Aldo_ket_red"/>
    <property type="match status" value="1"/>
</dbReference>
<dbReference type="PRINTS" id="PR00069">
    <property type="entry name" value="ALDKETRDTASE"/>
</dbReference>